<proteinExistence type="predicted"/>
<protein>
    <recommendedName>
        <fullName evidence="2">Ig-like domain-containing protein</fullName>
    </recommendedName>
</protein>
<dbReference type="InterPro" id="IPR036179">
    <property type="entry name" value="Ig-like_dom_sf"/>
</dbReference>
<name>A0A3B1J827_ASTMX</name>
<reference evidence="3" key="3">
    <citation type="submission" date="2025-08" db="UniProtKB">
        <authorList>
            <consortium name="Ensembl"/>
        </authorList>
    </citation>
    <scope>IDENTIFICATION</scope>
</reference>
<feature type="domain" description="Ig-like" evidence="2">
    <location>
        <begin position="13"/>
        <end position="106"/>
    </location>
</feature>
<accession>A0A3B1J827</accession>
<dbReference type="InParanoid" id="A0A3B1J827"/>
<keyword evidence="4" id="KW-1185">Reference proteome</keyword>
<dbReference type="PROSITE" id="PS50835">
    <property type="entry name" value="IG_LIKE"/>
    <property type="match status" value="3"/>
</dbReference>
<dbReference type="Bgee" id="ENSAMXG00000040209">
    <property type="expression patterns" value="Expressed in mesonephros and 11 other cell types or tissues"/>
</dbReference>
<keyword evidence="1" id="KW-0393">Immunoglobulin domain</keyword>
<evidence type="ECO:0000259" key="2">
    <source>
        <dbReference type="PROSITE" id="PS50835"/>
    </source>
</evidence>
<dbReference type="SUPFAM" id="SSF48726">
    <property type="entry name" value="Immunoglobulin"/>
    <property type="match status" value="2"/>
</dbReference>
<dbReference type="Proteomes" id="UP000018467">
    <property type="component" value="Unassembled WGS sequence"/>
</dbReference>
<evidence type="ECO:0000313" key="4">
    <source>
        <dbReference type="Proteomes" id="UP000018467"/>
    </source>
</evidence>
<dbReference type="InterPro" id="IPR003597">
    <property type="entry name" value="Ig_C1-set"/>
</dbReference>
<evidence type="ECO:0000313" key="3">
    <source>
        <dbReference type="Ensembl" id="ENSAMXP00000037479.1"/>
    </source>
</evidence>
<sequence>MYLCSSEPVVKTPTVEIIRPLADVLKGDYAVLECSARDLPSGEVSVTILTNTGHQFPEVTYVDLPRGQSTLITRFTIPTTHQKKEHSFTCKVQQSPSKLWQSTSTGYIFAEPKPATLLLTTPTNAELETGNATFICAASQFSPNKFTFTWKLGDDVLSEKNRPEIVTEDKSTNTLTAVSILEIAASDWKYSYSPVKCEFKSSGSPQSKEAKYEAPSVGEIEVDIIPPSSEDMLVSGAGDLECKATGPDGFKGIRWFRN</sequence>
<dbReference type="Gene3D" id="2.60.40.10">
    <property type="entry name" value="Immunoglobulins"/>
    <property type="match status" value="2"/>
</dbReference>
<dbReference type="GeneTree" id="ENSGT00970000196910"/>
<reference evidence="4" key="2">
    <citation type="journal article" date="2014" name="Nat. Commun.">
        <title>The cavefish genome reveals candidate genes for eye loss.</title>
        <authorList>
            <person name="McGaugh S.E."/>
            <person name="Gross J.B."/>
            <person name="Aken B."/>
            <person name="Blin M."/>
            <person name="Borowsky R."/>
            <person name="Chalopin D."/>
            <person name="Hinaux H."/>
            <person name="Jeffery W.R."/>
            <person name="Keene A."/>
            <person name="Ma L."/>
            <person name="Minx P."/>
            <person name="Murphy D."/>
            <person name="O'Quin K.E."/>
            <person name="Retaux S."/>
            <person name="Rohner N."/>
            <person name="Searle S.M."/>
            <person name="Stahl B.A."/>
            <person name="Tabin C."/>
            <person name="Volff J.N."/>
            <person name="Yoshizawa M."/>
            <person name="Warren W.C."/>
        </authorList>
    </citation>
    <scope>NUCLEOTIDE SEQUENCE [LARGE SCALE GENOMIC DNA]</scope>
    <source>
        <strain evidence="4">female</strain>
    </source>
</reference>
<organism evidence="3 4">
    <name type="scientific">Astyanax mexicanus</name>
    <name type="common">Blind cave fish</name>
    <name type="synonym">Astyanax fasciatus mexicanus</name>
    <dbReference type="NCBI Taxonomy" id="7994"/>
    <lineage>
        <taxon>Eukaryota</taxon>
        <taxon>Metazoa</taxon>
        <taxon>Chordata</taxon>
        <taxon>Craniata</taxon>
        <taxon>Vertebrata</taxon>
        <taxon>Euteleostomi</taxon>
        <taxon>Actinopterygii</taxon>
        <taxon>Neopterygii</taxon>
        <taxon>Teleostei</taxon>
        <taxon>Ostariophysi</taxon>
        <taxon>Characiformes</taxon>
        <taxon>Characoidei</taxon>
        <taxon>Acestrorhamphidae</taxon>
        <taxon>Acestrorhamphinae</taxon>
        <taxon>Astyanax</taxon>
    </lineage>
</organism>
<dbReference type="Ensembl" id="ENSAMXT00000042018.1">
    <property type="protein sequence ID" value="ENSAMXP00000037479.1"/>
    <property type="gene ID" value="ENSAMXG00000040209.1"/>
</dbReference>
<dbReference type="AlphaFoldDB" id="A0A3B1J827"/>
<dbReference type="InterPro" id="IPR007110">
    <property type="entry name" value="Ig-like_dom"/>
</dbReference>
<feature type="domain" description="Ig-like" evidence="2">
    <location>
        <begin position="215"/>
        <end position="258"/>
    </location>
</feature>
<evidence type="ECO:0000256" key="1">
    <source>
        <dbReference type="ARBA" id="ARBA00023319"/>
    </source>
</evidence>
<dbReference type="PANTHER" id="PTHR23411">
    <property type="entry name" value="TAPASIN"/>
    <property type="match status" value="1"/>
</dbReference>
<reference evidence="3" key="4">
    <citation type="submission" date="2025-09" db="UniProtKB">
        <authorList>
            <consortium name="Ensembl"/>
        </authorList>
    </citation>
    <scope>IDENTIFICATION</scope>
</reference>
<dbReference type="InterPro" id="IPR013783">
    <property type="entry name" value="Ig-like_fold"/>
</dbReference>
<reference evidence="4" key="1">
    <citation type="submission" date="2013-03" db="EMBL/GenBank/DDBJ databases">
        <authorList>
            <person name="Jeffery W."/>
            <person name="Warren W."/>
            <person name="Wilson R.K."/>
        </authorList>
    </citation>
    <scope>NUCLEOTIDE SEQUENCE</scope>
    <source>
        <strain evidence="4">female</strain>
    </source>
</reference>
<feature type="domain" description="Ig-like" evidence="2">
    <location>
        <begin position="114"/>
        <end position="213"/>
    </location>
</feature>
<dbReference type="Pfam" id="PF07654">
    <property type="entry name" value="C1-set"/>
    <property type="match status" value="1"/>
</dbReference>
<dbReference type="InterPro" id="IPR050380">
    <property type="entry name" value="Immune_Resp_Modulators"/>
</dbReference>
<dbReference type="STRING" id="7994.ENSAMXP00000037479"/>